<feature type="transmembrane region" description="Helical" evidence="7">
    <location>
        <begin position="535"/>
        <end position="556"/>
    </location>
</feature>
<keyword evidence="4 7" id="KW-0472">Membrane</keyword>
<reference evidence="9 10" key="1">
    <citation type="journal article" date="2018" name="J. Allergy Clin. Immunol.">
        <title>High-quality assembly of Dermatophagoides pteronyssinus genome and transcriptome reveals a wide range of novel allergens.</title>
        <authorList>
            <person name="Liu X.Y."/>
            <person name="Yang K.Y."/>
            <person name="Wang M.Q."/>
            <person name="Kwok J.S."/>
            <person name="Zeng X."/>
            <person name="Yang Z."/>
            <person name="Xiao X.J."/>
            <person name="Lau C.P."/>
            <person name="Li Y."/>
            <person name="Huang Z.M."/>
            <person name="Ba J.G."/>
            <person name="Yim A.K."/>
            <person name="Ouyang C.Y."/>
            <person name="Ngai S.M."/>
            <person name="Chan T.F."/>
            <person name="Leung E.L."/>
            <person name="Liu L."/>
            <person name="Liu Z.G."/>
            <person name="Tsui S.K."/>
        </authorList>
    </citation>
    <scope>NUCLEOTIDE SEQUENCE [LARGE SCALE GENOMIC DNA]</scope>
    <source>
        <strain evidence="9">Derp</strain>
    </source>
</reference>
<gene>
    <name evidence="9" type="ORF">DERP_004517</name>
</gene>
<dbReference type="InterPro" id="IPR003663">
    <property type="entry name" value="Sugar/inositol_transpt"/>
</dbReference>
<keyword evidence="3 7" id="KW-1133">Transmembrane helix</keyword>
<dbReference type="PRINTS" id="PR00171">
    <property type="entry name" value="SUGRTRNSPORT"/>
</dbReference>
<evidence type="ECO:0000313" key="9">
    <source>
        <dbReference type="EMBL" id="KAH9424335.1"/>
    </source>
</evidence>
<dbReference type="Pfam" id="PF00083">
    <property type="entry name" value="Sugar_tr"/>
    <property type="match status" value="1"/>
</dbReference>
<evidence type="ECO:0000313" key="10">
    <source>
        <dbReference type="Proteomes" id="UP000887458"/>
    </source>
</evidence>
<dbReference type="NCBIfam" id="TIGR00879">
    <property type="entry name" value="SP"/>
    <property type="match status" value="1"/>
</dbReference>
<keyword evidence="5" id="KW-0813">Transport</keyword>
<comment type="caution">
    <text evidence="9">The sequence shown here is derived from an EMBL/GenBank/DDBJ whole genome shotgun (WGS) entry which is preliminary data.</text>
</comment>
<sequence length="576" mass="64827">MLQSIKNKIIVDEYSQQQPKQQQQSHSKYLSIHDNNNNNNYQQQTNQDVMINSLDFMINSSKINDNNDNKSFNNNNNNNNQIIKLDNDRQYKEPLTDPTANDDSGITVKVFIGAFVVFFTNSFASGYNIGVLNLPEQIFKTFFNNSINNHNRLVPVVDTNQIELIWSIAVSILVIGAMITSIITGYLANRIGRRGVIFLNIMFGLIAMCLTWGSKYMQNIPMFMAGRLVAGFHTGIASSIVPMYLMEISPKSSSSSFGTLHVMGLNGGLCFSQIMGLESILGTARSWQLLFFINAMFITVGLIGLFFMPESPVYLFVVKRREKLAIKVLEQIRKHPMEVADDIANLRREQKCEEGSNNSLLQLFKQSHFRKGLLIVCLLHAGQQLVGINAVFYYSTNTFRSVGLSQLQSQYGSIGCSLLNTLCAILSSRLLRSFSSRTMLLISTIGTTLGLLILPISMSFNDQFEWLNFVTIAMMFFYVFMFAIGQGPIPFMIGGQIFDSASMSTGLSIGVFVNWFCNFLVAFAFPLLIIQINQFVFFIFLAFDVLLLIFIIFMVPNPNDQAGEIRKKPLENSISE</sequence>
<feature type="transmembrane region" description="Helical" evidence="7">
    <location>
        <begin position="289"/>
        <end position="317"/>
    </location>
</feature>
<dbReference type="SUPFAM" id="SSF103473">
    <property type="entry name" value="MFS general substrate transporter"/>
    <property type="match status" value="1"/>
</dbReference>
<evidence type="ECO:0000256" key="6">
    <source>
        <dbReference type="SAM" id="MobiDB-lite"/>
    </source>
</evidence>
<feature type="transmembrane region" description="Helical" evidence="7">
    <location>
        <begin position="506"/>
        <end position="529"/>
    </location>
</feature>
<feature type="transmembrane region" description="Helical" evidence="7">
    <location>
        <begin position="439"/>
        <end position="460"/>
    </location>
</feature>
<dbReference type="PROSITE" id="PS50850">
    <property type="entry name" value="MFS"/>
    <property type="match status" value="1"/>
</dbReference>
<dbReference type="PANTHER" id="PTHR23503">
    <property type="entry name" value="SOLUTE CARRIER FAMILY 2"/>
    <property type="match status" value="1"/>
</dbReference>
<dbReference type="InterPro" id="IPR036259">
    <property type="entry name" value="MFS_trans_sf"/>
</dbReference>
<feature type="domain" description="Major facilitator superfamily (MFS) profile" evidence="8">
    <location>
        <begin position="114"/>
        <end position="559"/>
    </location>
</feature>
<keyword evidence="10" id="KW-1185">Reference proteome</keyword>
<comment type="subcellular location">
    <subcellularLocation>
        <location evidence="1">Membrane</location>
        <topology evidence="1">Multi-pass membrane protein</topology>
    </subcellularLocation>
</comment>
<dbReference type="InterPro" id="IPR045263">
    <property type="entry name" value="GLUT"/>
</dbReference>
<dbReference type="EMBL" id="NJHN03000029">
    <property type="protein sequence ID" value="KAH9424335.1"/>
    <property type="molecule type" value="Genomic_DNA"/>
</dbReference>
<feature type="region of interest" description="Disordered" evidence="6">
    <location>
        <begin position="13"/>
        <end position="42"/>
    </location>
</feature>
<accession>A0ABQ8JPE1</accession>
<evidence type="ECO:0000256" key="1">
    <source>
        <dbReference type="ARBA" id="ARBA00004141"/>
    </source>
</evidence>
<reference evidence="9 10" key="2">
    <citation type="journal article" date="2022" name="Mol. Biol. Evol.">
        <title>Comparative Genomics Reveals Insights into the Divergent Evolution of Astigmatic Mites and Household Pest Adaptations.</title>
        <authorList>
            <person name="Xiong Q."/>
            <person name="Wan A.T."/>
            <person name="Liu X."/>
            <person name="Fung C.S."/>
            <person name="Xiao X."/>
            <person name="Malainual N."/>
            <person name="Hou J."/>
            <person name="Wang L."/>
            <person name="Wang M."/>
            <person name="Yang K.Y."/>
            <person name="Cui Y."/>
            <person name="Leung E.L."/>
            <person name="Nong W."/>
            <person name="Shin S.K."/>
            <person name="Au S.W."/>
            <person name="Jeong K.Y."/>
            <person name="Chew F.T."/>
            <person name="Hui J.H."/>
            <person name="Leung T.F."/>
            <person name="Tungtrongchitr A."/>
            <person name="Zhong N."/>
            <person name="Liu Z."/>
            <person name="Tsui S.K."/>
        </authorList>
    </citation>
    <scope>NUCLEOTIDE SEQUENCE [LARGE SCALE GENOMIC DNA]</scope>
    <source>
        <strain evidence="9">Derp</strain>
    </source>
</reference>
<evidence type="ECO:0000256" key="5">
    <source>
        <dbReference type="RuleBase" id="RU003346"/>
    </source>
</evidence>
<dbReference type="InterPro" id="IPR020846">
    <property type="entry name" value="MFS_dom"/>
</dbReference>
<evidence type="ECO:0000256" key="7">
    <source>
        <dbReference type="SAM" id="Phobius"/>
    </source>
</evidence>
<name>A0ABQ8JPE1_DERPT</name>
<feature type="transmembrane region" description="Helical" evidence="7">
    <location>
        <begin position="257"/>
        <end position="277"/>
    </location>
</feature>
<feature type="transmembrane region" description="Helical" evidence="7">
    <location>
        <begin position="407"/>
        <end position="427"/>
    </location>
</feature>
<evidence type="ECO:0000259" key="8">
    <source>
        <dbReference type="PROSITE" id="PS50850"/>
    </source>
</evidence>
<feature type="transmembrane region" description="Helical" evidence="7">
    <location>
        <begin position="466"/>
        <end position="485"/>
    </location>
</feature>
<protein>
    <recommendedName>
        <fullName evidence="8">Major facilitator superfamily (MFS) profile domain-containing protein</fullName>
    </recommendedName>
</protein>
<comment type="similarity">
    <text evidence="5">Belongs to the major facilitator superfamily. Sugar transporter (TC 2.A.1.1) family.</text>
</comment>
<evidence type="ECO:0000256" key="3">
    <source>
        <dbReference type="ARBA" id="ARBA00022989"/>
    </source>
</evidence>
<organism evidence="9 10">
    <name type="scientific">Dermatophagoides pteronyssinus</name>
    <name type="common">European house dust mite</name>
    <dbReference type="NCBI Taxonomy" id="6956"/>
    <lineage>
        <taxon>Eukaryota</taxon>
        <taxon>Metazoa</taxon>
        <taxon>Ecdysozoa</taxon>
        <taxon>Arthropoda</taxon>
        <taxon>Chelicerata</taxon>
        <taxon>Arachnida</taxon>
        <taxon>Acari</taxon>
        <taxon>Acariformes</taxon>
        <taxon>Sarcoptiformes</taxon>
        <taxon>Astigmata</taxon>
        <taxon>Psoroptidia</taxon>
        <taxon>Analgoidea</taxon>
        <taxon>Pyroglyphidae</taxon>
        <taxon>Dermatophagoidinae</taxon>
        <taxon>Dermatophagoides</taxon>
    </lineage>
</organism>
<evidence type="ECO:0000256" key="2">
    <source>
        <dbReference type="ARBA" id="ARBA00022692"/>
    </source>
</evidence>
<dbReference type="Proteomes" id="UP000887458">
    <property type="component" value="Unassembled WGS sequence"/>
</dbReference>
<dbReference type="InterPro" id="IPR005828">
    <property type="entry name" value="MFS_sugar_transport-like"/>
</dbReference>
<feature type="transmembrane region" description="Helical" evidence="7">
    <location>
        <begin position="373"/>
        <end position="395"/>
    </location>
</feature>
<evidence type="ECO:0000256" key="4">
    <source>
        <dbReference type="ARBA" id="ARBA00023136"/>
    </source>
</evidence>
<keyword evidence="2 7" id="KW-0812">Transmembrane</keyword>
<dbReference type="PANTHER" id="PTHR23503:SF127">
    <property type="entry name" value="FI08437P-RELATED"/>
    <property type="match status" value="1"/>
</dbReference>
<feature type="transmembrane region" description="Helical" evidence="7">
    <location>
        <begin position="225"/>
        <end position="245"/>
    </location>
</feature>
<dbReference type="Gene3D" id="1.20.1250.20">
    <property type="entry name" value="MFS general substrate transporter like domains"/>
    <property type="match status" value="1"/>
</dbReference>
<proteinExistence type="inferred from homology"/>
<feature type="transmembrane region" description="Helical" evidence="7">
    <location>
        <begin position="195"/>
        <end position="213"/>
    </location>
</feature>
<feature type="transmembrane region" description="Helical" evidence="7">
    <location>
        <begin position="164"/>
        <end position="188"/>
    </location>
</feature>